<evidence type="ECO:0000313" key="2">
    <source>
        <dbReference type="Proteomes" id="UP001596432"/>
    </source>
</evidence>
<dbReference type="InterPro" id="IPR055755">
    <property type="entry name" value="DUF7331"/>
</dbReference>
<accession>A0ABD5Y6K7</accession>
<proteinExistence type="predicted"/>
<dbReference type="Pfam" id="PF24018">
    <property type="entry name" value="DUF7331"/>
    <property type="match status" value="1"/>
</dbReference>
<organism evidence="1 2">
    <name type="scientific">Halosimplex aquaticum</name>
    <dbReference type="NCBI Taxonomy" id="3026162"/>
    <lineage>
        <taxon>Archaea</taxon>
        <taxon>Methanobacteriati</taxon>
        <taxon>Methanobacteriota</taxon>
        <taxon>Stenosarchaea group</taxon>
        <taxon>Halobacteria</taxon>
        <taxon>Halobacteriales</taxon>
        <taxon>Haloarculaceae</taxon>
        <taxon>Halosimplex</taxon>
    </lineage>
</organism>
<protein>
    <submittedName>
        <fullName evidence="1">Uncharacterized protein</fullName>
    </submittedName>
</protein>
<name>A0ABD5Y6K7_9EURY</name>
<dbReference type="Proteomes" id="UP001596432">
    <property type="component" value="Unassembled WGS sequence"/>
</dbReference>
<keyword evidence="2" id="KW-1185">Reference proteome</keyword>
<evidence type="ECO:0000313" key="1">
    <source>
        <dbReference type="EMBL" id="MFC7143063.1"/>
    </source>
</evidence>
<sequence>MGGPVPDTDPRYVDLCLESGDVIVYDREEADAWIQSTAAVDLETAA</sequence>
<gene>
    <name evidence="1" type="ORF">ACFQMA_25015</name>
</gene>
<comment type="caution">
    <text evidence="1">The sequence shown here is derived from an EMBL/GenBank/DDBJ whole genome shotgun (WGS) entry which is preliminary data.</text>
</comment>
<dbReference type="AlphaFoldDB" id="A0ABD5Y6K7"/>
<dbReference type="RefSeq" id="WP_382261960.1">
    <property type="nucleotide sequence ID" value="NZ_JBHTAS010000003.1"/>
</dbReference>
<dbReference type="EMBL" id="JBHTAS010000003">
    <property type="protein sequence ID" value="MFC7143063.1"/>
    <property type="molecule type" value="Genomic_DNA"/>
</dbReference>
<reference evidence="1 2" key="1">
    <citation type="journal article" date="2019" name="Int. J. Syst. Evol. Microbiol.">
        <title>The Global Catalogue of Microorganisms (GCM) 10K type strain sequencing project: providing services to taxonomists for standard genome sequencing and annotation.</title>
        <authorList>
            <consortium name="The Broad Institute Genomics Platform"/>
            <consortium name="The Broad Institute Genome Sequencing Center for Infectious Disease"/>
            <person name="Wu L."/>
            <person name="Ma J."/>
        </authorList>
    </citation>
    <scope>NUCLEOTIDE SEQUENCE [LARGE SCALE GENOMIC DNA]</scope>
    <source>
        <strain evidence="1 2">XZYJT29</strain>
    </source>
</reference>